<evidence type="ECO:0000256" key="1">
    <source>
        <dbReference type="ARBA" id="ARBA00023015"/>
    </source>
</evidence>
<dbReference type="Gene3D" id="1.10.357.10">
    <property type="entry name" value="Tetracycline Repressor, domain 2"/>
    <property type="match status" value="1"/>
</dbReference>
<gene>
    <name evidence="6" type="ORF">PO878_12885</name>
</gene>
<dbReference type="InterPro" id="IPR001647">
    <property type="entry name" value="HTH_TetR"/>
</dbReference>
<accession>A0AAF0BSK3</accession>
<dbReference type="EMBL" id="CP116942">
    <property type="protein sequence ID" value="WCO65392.1"/>
    <property type="molecule type" value="Genomic_DNA"/>
</dbReference>
<dbReference type="InterPro" id="IPR009057">
    <property type="entry name" value="Homeodomain-like_sf"/>
</dbReference>
<dbReference type="InterPro" id="IPR050109">
    <property type="entry name" value="HTH-type_TetR-like_transc_reg"/>
</dbReference>
<reference evidence="6" key="1">
    <citation type="submission" date="2023-01" db="EMBL/GenBank/DDBJ databases">
        <title>The diversity of Class Acidimicrobiia in South China Sea sediment environments and the proposal of Iamia marina sp. nov., a novel species of the genus Iamia.</title>
        <authorList>
            <person name="He Y."/>
            <person name="Tian X."/>
        </authorList>
    </citation>
    <scope>NUCLEOTIDE SEQUENCE</scope>
    <source>
        <strain evidence="6">DSM 19957</strain>
    </source>
</reference>
<dbReference type="GO" id="GO:0003700">
    <property type="term" value="F:DNA-binding transcription factor activity"/>
    <property type="evidence" value="ECO:0007669"/>
    <property type="project" value="TreeGrafter"/>
</dbReference>
<proteinExistence type="predicted"/>
<dbReference type="RefSeq" id="WP_272734917.1">
    <property type="nucleotide sequence ID" value="NZ_CP116942.1"/>
</dbReference>
<feature type="DNA-binding region" description="H-T-H motif" evidence="4">
    <location>
        <begin position="41"/>
        <end position="60"/>
    </location>
</feature>
<dbReference type="PANTHER" id="PTHR30055:SF234">
    <property type="entry name" value="HTH-TYPE TRANSCRIPTIONAL REGULATOR BETI"/>
    <property type="match status" value="1"/>
</dbReference>
<keyword evidence="1" id="KW-0805">Transcription regulation</keyword>
<dbReference type="Proteomes" id="UP001216390">
    <property type="component" value="Chromosome"/>
</dbReference>
<evidence type="ECO:0000313" key="6">
    <source>
        <dbReference type="EMBL" id="WCO65392.1"/>
    </source>
</evidence>
<evidence type="ECO:0000259" key="5">
    <source>
        <dbReference type="PROSITE" id="PS50977"/>
    </source>
</evidence>
<keyword evidence="2 4" id="KW-0238">DNA-binding</keyword>
<protein>
    <submittedName>
        <fullName evidence="6">TetR/AcrR family transcriptional regulator</fullName>
    </submittedName>
</protein>
<dbReference type="PROSITE" id="PS50977">
    <property type="entry name" value="HTH_TETR_2"/>
    <property type="match status" value="1"/>
</dbReference>
<evidence type="ECO:0000256" key="3">
    <source>
        <dbReference type="ARBA" id="ARBA00023163"/>
    </source>
</evidence>
<dbReference type="GO" id="GO:0000976">
    <property type="term" value="F:transcription cis-regulatory region binding"/>
    <property type="evidence" value="ECO:0007669"/>
    <property type="project" value="TreeGrafter"/>
</dbReference>
<evidence type="ECO:0000256" key="4">
    <source>
        <dbReference type="PROSITE-ProRule" id="PRU00335"/>
    </source>
</evidence>
<evidence type="ECO:0000313" key="7">
    <source>
        <dbReference type="Proteomes" id="UP001216390"/>
    </source>
</evidence>
<sequence length="204" mass="21595">MSGPSEGGPGPADTEDAADVRTRILAGAVAEAGDSGLGRLTVEGVARRAGVGRATVYRHFPGGRDQLTAEAVTWEVARYFAALLGRLEGVDDVATRLERGIAEGRALLAEHQVFQKVVDTEPERLLPHLSQSAPLVQAAVRDDIRPRLEAAELVDGADPAEAADFLARNVLSLLMAEGGWDLDDPAEVRRLVRANLLAGVLAHP</sequence>
<feature type="domain" description="HTH tetR-type" evidence="5">
    <location>
        <begin position="18"/>
        <end position="78"/>
    </location>
</feature>
<organism evidence="6 7">
    <name type="scientific">Iamia majanohamensis</name>
    <dbReference type="NCBI Taxonomy" id="467976"/>
    <lineage>
        <taxon>Bacteria</taxon>
        <taxon>Bacillati</taxon>
        <taxon>Actinomycetota</taxon>
        <taxon>Acidimicrobiia</taxon>
        <taxon>Acidimicrobiales</taxon>
        <taxon>Iamiaceae</taxon>
        <taxon>Iamia</taxon>
    </lineage>
</organism>
<dbReference type="PANTHER" id="PTHR30055">
    <property type="entry name" value="HTH-TYPE TRANSCRIPTIONAL REGULATOR RUTR"/>
    <property type="match status" value="1"/>
</dbReference>
<name>A0AAF0BSK3_9ACTN</name>
<keyword evidence="3" id="KW-0804">Transcription</keyword>
<dbReference type="AlphaFoldDB" id="A0AAF0BSK3"/>
<dbReference type="KEGG" id="ima:PO878_12885"/>
<keyword evidence="7" id="KW-1185">Reference proteome</keyword>
<dbReference type="Pfam" id="PF00440">
    <property type="entry name" value="TetR_N"/>
    <property type="match status" value="1"/>
</dbReference>
<dbReference type="SUPFAM" id="SSF46689">
    <property type="entry name" value="Homeodomain-like"/>
    <property type="match status" value="1"/>
</dbReference>
<evidence type="ECO:0000256" key="2">
    <source>
        <dbReference type="ARBA" id="ARBA00023125"/>
    </source>
</evidence>